<dbReference type="InterPro" id="IPR026444">
    <property type="entry name" value="Secre_tail"/>
</dbReference>
<organism evidence="2 3">
    <name type="scientific">Phaeodactylibacter xiamenensis</name>
    <dbReference type="NCBI Taxonomy" id="1524460"/>
    <lineage>
        <taxon>Bacteria</taxon>
        <taxon>Pseudomonadati</taxon>
        <taxon>Bacteroidota</taxon>
        <taxon>Saprospiria</taxon>
        <taxon>Saprospirales</taxon>
        <taxon>Haliscomenobacteraceae</taxon>
        <taxon>Phaeodactylibacter</taxon>
    </lineage>
</organism>
<accession>A0A098SFP1</accession>
<feature type="domain" description="Secretion system C-terminal sorting" evidence="1">
    <location>
        <begin position="451"/>
        <end position="517"/>
    </location>
</feature>
<evidence type="ECO:0000313" key="2">
    <source>
        <dbReference type="EMBL" id="KGE89752.1"/>
    </source>
</evidence>
<keyword evidence="3" id="KW-1185">Reference proteome</keyword>
<sequence>MSDSFGDGWNGNELEIINDNGDVVATATITGSVSSGTETFCLPDGCYTVDVDGGIFQSEVSWDIFVNGSLALSGGAPESGLELAVNSTCGAPPAPENTICVNAKPAALGINETETVNVGDGAENGCSFPISSGSADHARWFTFTPAQNGEYTIGSSGFTSADTRLSIYTGNCGSLSCFASNDDINGLADQASEVTTCLQAGVTYYIEWDNRWSIASFDWSISFNGTGECGSGGDLPAPWTANDVGSGANDFGFDNGAFTVTNGGSNGYSNSNDNIAFASQTICGNGSITVKIESVSGSGFAGVALRESTAPGAKQAMILTNLNSLVPWVTRTANNAPNNFTPHWRAHTFWLKLERIGNYIRGYTSTTGNSFSIIAQTYLPMDACLEIGMVTANTGGGQTTAVFSNVTVEGGAPLLAADETAITAATDREKSASSAGVRGFEQPAAAGAARLFPNPASDRITIDLPATQPMDATLVLRNQLGQVLQSRQVEAGLFRTDWDVSQLSGGVYYMEVRYEGQQPQVLRFVKTH</sequence>
<dbReference type="OrthoDB" id="2985529at2"/>
<dbReference type="STRING" id="1524460.IX84_01620"/>
<dbReference type="Gene3D" id="2.60.120.200">
    <property type="match status" value="1"/>
</dbReference>
<evidence type="ECO:0000313" key="3">
    <source>
        <dbReference type="Proteomes" id="UP000029736"/>
    </source>
</evidence>
<protein>
    <recommendedName>
        <fullName evidence="1">Secretion system C-terminal sorting domain-containing protein</fullName>
    </recommendedName>
</protein>
<proteinExistence type="predicted"/>
<comment type="caution">
    <text evidence="2">The sequence shown here is derived from an EMBL/GenBank/DDBJ whole genome shotgun (WGS) entry which is preliminary data.</text>
</comment>
<dbReference type="EMBL" id="JPOS01000003">
    <property type="protein sequence ID" value="KGE89752.1"/>
    <property type="molecule type" value="Genomic_DNA"/>
</dbReference>
<dbReference type="Proteomes" id="UP000029736">
    <property type="component" value="Unassembled WGS sequence"/>
</dbReference>
<dbReference type="Pfam" id="PF18962">
    <property type="entry name" value="Por_Secre_tail"/>
    <property type="match status" value="1"/>
</dbReference>
<dbReference type="NCBIfam" id="TIGR04183">
    <property type="entry name" value="Por_Secre_tail"/>
    <property type="match status" value="1"/>
</dbReference>
<dbReference type="AlphaFoldDB" id="A0A098SFP1"/>
<gene>
    <name evidence="2" type="ORF">IX84_01620</name>
</gene>
<evidence type="ECO:0000259" key="1">
    <source>
        <dbReference type="Pfam" id="PF18962"/>
    </source>
</evidence>
<name>A0A098SFP1_9BACT</name>
<dbReference type="RefSeq" id="WP_044215967.1">
    <property type="nucleotide sequence ID" value="NZ_JBKAGJ010000005.1"/>
</dbReference>
<reference evidence="2 3" key="1">
    <citation type="journal article" date="2014" name="Int. J. Syst. Evol. Microbiol.">
        <title>Phaeodactylibacter xiamenensis gen. nov., sp. nov., a member of the family Saprospiraceae isolated from the marine alga Phaeodactylum tricornutum.</title>
        <authorList>
            <person name="Chen Z.Jr."/>
            <person name="Lei X."/>
            <person name="Lai Q."/>
            <person name="Li Y."/>
            <person name="Zhang B."/>
            <person name="Zhang J."/>
            <person name="Zhang H."/>
            <person name="Yang L."/>
            <person name="Zheng W."/>
            <person name="Tian Y."/>
            <person name="Yu Z."/>
            <person name="Xu H.Jr."/>
            <person name="Zheng T."/>
        </authorList>
    </citation>
    <scope>NUCLEOTIDE SEQUENCE [LARGE SCALE GENOMIC DNA]</scope>
    <source>
        <strain evidence="2 3">KD52</strain>
    </source>
</reference>